<dbReference type="GO" id="GO:0009654">
    <property type="term" value="C:photosystem II oxygen evolving complex"/>
    <property type="evidence" value="ECO:0007669"/>
    <property type="project" value="InterPro"/>
</dbReference>
<dbReference type="Pfam" id="PF06514">
    <property type="entry name" value="PsbU"/>
    <property type="match status" value="1"/>
</dbReference>
<dbReference type="InterPro" id="IPR010527">
    <property type="entry name" value="PSII_PsbU"/>
</dbReference>
<dbReference type="HAMAP" id="MF_00589">
    <property type="entry name" value="PSII_PsbU"/>
    <property type="match status" value="1"/>
</dbReference>
<protein>
    <recommendedName>
        <fullName evidence="7">Photosystem II extrinsic protein U</fullName>
        <shortName evidence="7">PSII-U</shortName>
        <shortName evidence="7">PsbU</shortName>
    </recommendedName>
    <alternativeName>
        <fullName evidence="7">Photosystem II 12 kDa extrinsic protein</fullName>
        <shortName evidence="7">PS II complex 12 kDa extrinsic protein</shortName>
    </alternativeName>
</protein>
<keyword evidence="3 7" id="KW-0249">Electron transport</keyword>
<proteinExistence type="inferred from homology"/>
<organism evidence="8 9">
    <name type="scientific">Aphanothece sacrum FPU1</name>
    <dbReference type="NCBI Taxonomy" id="1920663"/>
    <lineage>
        <taxon>Bacteria</taxon>
        <taxon>Bacillati</taxon>
        <taxon>Cyanobacteriota</taxon>
        <taxon>Cyanophyceae</taxon>
        <taxon>Oscillatoriophycideae</taxon>
        <taxon>Chroococcales</taxon>
        <taxon>Aphanothecaceae</taxon>
        <taxon>Aphanothece</taxon>
    </lineage>
</organism>
<evidence type="ECO:0000313" key="9">
    <source>
        <dbReference type="Proteomes" id="UP000287247"/>
    </source>
</evidence>
<evidence type="ECO:0000256" key="6">
    <source>
        <dbReference type="ARBA" id="ARBA00023276"/>
    </source>
</evidence>
<reference evidence="9" key="1">
    <citation type="submission" date="2017-05" db="EMBL/GenBank/DDBJ databases">
        <title>Physiological properties and genetic analysis related to exopolysaccharide production of fresh-water unicellular cyanobacterium Aphanothece sacrum, Suizenji Nori, that has been cultured as a food source in Japan.</title>
        <authorList>
            <person name="Kanesaki Y."/>
            <person name="Yoshikawa S."/>
            <person name="Ohki K."/>
        </authorList>
    </citation>
    <scope>NUCLEOTIDE SEQUENCE [LARGE SCALE GENOMIC DNA]</scope>
    <source>
        <strain evidence="9">FPU1</strain>
    </source>
</reference>
<dbReference type="Proteomes" id="UP000287247">
    <property type="component" value="Unassembled WGS sequence"/>
</dbReference>
<gene>
    <name evidence="7" type="primary">psbU</name>
    <name evidence="8" type="ORF">AsFPU1_1847</name>
</gene>
<dbReference type="SUPFAM" id="SSF81585">
    <property type="entry name" value="PsbU/PolX domain-like"/>
    <property type="match status" value="1"/>
</dbReference>
<comment type="subunit">
    <text evidence="7">PSII is composed of 1 copy each of membrane proteins PsbA, PsbB, PsbC, PsbD, PsbE, PsbF, PsbH, PsbI, PsbJ, PsbK, PsbL, PsbM, PsbT, PsbX, PsbY, PsbZ, Psb30/Ycf12, peripheral proteins PsbO, CyanoQ (PsbQ), PsbU, PsbV and a large number of cofactors. It forms dimeric complexes.</text>
</comment>
<keyword evidence="7" id="KW-0813">Transport</keyword>
<dbReference type="EMBL" id="BDQK01000008">
    <property type="protein sequence ID" value="GBF80446.1"/>
    <property type="molecule type" value="Genomic_DNA"/>
</dbReference>
<sequence length="130" mass="14238">MLGGITVIKSLVRFVVVLVLVVSCFAFVGPANAAKTLNPVDAKLTTEFGQAIDLNNSNIRMFRELRGFYPNLASKIINNSPYDQVEDVLEIPGLSETQKARLQANLDKFVVTPPSSELIEGDDRLNPGVY</sequence>
<accession>A0A401IGV9</accession>
<evidence type="ECO:0000256" key="2">
    <source>
        <dbReference type="ARBA" id="ARBA00010827"/>
    </source>
</evidence>
<comment type="subcellular location">
    <subcellularLocation>
        <location evidence="7">Cellular thylakoid membrane</location>
        <topology evidence="7">Peripheral membrane protein</topology>
        <orientation evidence="7">Lumenal side</orientation>
    </subcellularLocation>
    <subcellularLocation>
        <location evidence="1">Membrane</location>
        <topology evidence="1">Peripheral membrane protein</topology>
    </subcellularLocation>
</comment>
<evidence type="ECO:0000256" key="1">
    <source>
        <dbReference type="ARBA" id="ARBA00004170"/>
    </source>
</evidence>
<keyword evidence="6 7" id="KW-0604">Photosystem II</keyword>
<dbReference type="NCBIfam" id="NF002708">
    <property type="entry name" value="PRK02515.1"/>
    <property type="match status" value="1"/>
</dbReference>
<comment type="function">
    <text evidence="7">One of the extrinsic, lumenal subunits of photosystem II (PSII). PSII is a light-driven water plastoquinone oxidoreductase, using light energy to abstract electrons from H(2)O, generating a proton gradient subsequently used for ATP formation. The extrinsic proteins stabilize the structure of photosystem II oxygen-evolving complex (OEC), the ion environment of oxygen evolution and protect the OEC against heat-induced inactivation.</text>
</comment>
<keyword evidence="4 7" id="KW-0793">Thylakoid</keyword>
<dbReference type="GO" id="GO:0042549">
    <property type="term" value="P:photosystem II stabilization"/>
    <property type="evidence" value="ECO:0007669"/>
    <property type="project" value="InterPro"/>
</dbReference>
<evidence type="ECO:0000256" key="4">
    <source>
        <dbReference type="ARBA" id="ARBA00023078"/>
    </source>
</evidence>
<dbReference type="GO" id="GO:0015979">
    <property type="term" value="P:photosynthesis"/>
    <property type="evidence" value="ECO:0007669"/>
    <property type="project" value="UniProtKB-UniRule"/>
</dbReference>
<comment type="similarity">
    <text evidence="2 7">Belongs to the PsbU family.</text>
</comment>
<dbReference type="GO" id="GO:0031676">
    <property type="term" value="C:plasma membrane-derived thylakoid membrane"/>
    <property type="evidence" value="ECO:0007669"/>
    <property type="project" value="UniProtKB-SubCell"/>
</dbReference>
<dbReference type="AlphaFoldDB" id="A0A401IGV9"/>
<evidence type="ECO:0000313" key="8">
    <source>
        <dbReference type="EMBL" id="GBF80446.1"/>
    </source>
</evidence>
<name>A0A401IGV9_APHSA</name>
<keyword evidence="5 7" id="KW-0472">Membrane</keyword>
<dbReference type="Gene3D" id="1.10.150.320">
    <property type="entry name" value="Photosystem II 12 kDa extrinsic protein"/>
    <property type="match status" value="1"/>
</dbReference>
<evidence type="ECO:0000256" key="5">
    <source>
        <dbReference type="ARBA" id="ARBA00023136"/>
    </source>
</evidence>
<evidence type="ECO:0000256" key="7">
    <source>
        <dbReference type="HAMAP-Rule" id="MF_00589"/>
    </source>
</evidence>
<evidence type="ECO:0000256" key="3">
    <source>
        <dbReference type="ARBA" id="ARBA00022982"/>
    </source>
</evidence>
<dbReference type="GO" id="GO:0019898">
    <property type="term" value="C:extrinsic component of membrane"/>
    <property type="evidence" value="ECO:0007669"/>
    <property type="project" value="InterPro"/>
</dbReference>
<comment type="caution">
    <text evidence="8">The sequence shown here is derived from an EMBL/GenBank/DDBJ whole genome shotgun (WGS) entry which is preliminary data.</text>
</comment>
<keyword evidence="9" id="KW-1185">Reference proteome</keyword>
<keyword evidence="7" id="KW-0602">Photosynthesis</keyword>